<proteinExistence type="predicted"/>
<protein>
    <submittedName>
        <fullName evidence="2">Uncharacterized protein</fullName>
    </submittedName>
</protein>
<evidence type="ECO:0000313" key="2">
    <source>
        <dbReference type="EMBL" id="DAD32610.1"/>
    </source>
</evidence>
<dbReference type="Proteomes" id="UP000607653">
    <property type="component" value="Unassembled WGS sequence"/>
</dbReference>
<sequence length="103" mass="11634">MVRDRPPQPVLGITQNPLPDHRAGPSSSIDLIESGEMFVDPKEVIVLMENPIILNYPVTQLDTFALTLEPKRPHLVISFPLPENQYCRVSPHHPPLRPINFPP</sequence>
<name>A0A822YJ51_NELNU</name>
<evidence type="ECO:0000313" key="3">
    <source>
        <dbReference type="Proteomes" id="UP000607653"/>
    </source>
</evidence>
<comment type="caution">
    <text evidence="2">The sequence shown here is derived from an EMBL/GenBank/DDBJ whole genome shotgun (WGS) entry which is preliminary data.</text>
</comment>
<dbReference type="EMBL" id="DUZY01000003">
    <property type="protein sequence ID" value="DAD32610.1"/>
    <property type="molecule type" value="Genomic_DNA"/>
</dbReference>
<accession>A0A822YJ51</accession>
<reference evidence="2 3" key="1">
    <citation type="journal article" date="2020" name="Mol. Biol. Evol.">
        <title>Distinct Expression and Methylation Patterns for Genes with Different Fates following a Single Whole-Genome Duplication in Flowering Plants.</title>
        <authorList>
            <person name="Shi T."/>
            <person name="Rahmani R.S."/>
            <person name="Gugger P.F."/>
            <person name="Wang M."/>
            <person name="Li H."/>
            <person name="Zhang Y."/>
            <person name="Li Z."/>
            <person name="Wang Q."/>
            <person name="Van de Peer Y."/>
            <person name="Marchal K."/>
            <person name="Chen J."/>
        </authorList>
    </citation>
    <scope>NUCLEOTIDE SEQUENCE [LARGE SCALE GENOMIC DNA]</scope>
    <source>
        <tissue evidence="2">Leaf</tissue>
    </source>
</reference>
<dbReference type="AlphaFoldDB" id="A0A822YJ51"/>
<evidence type="ECO:0000256" key="1">
    <source>
        <dbReference type="SAM" id="MobiDB-lite"/>
    </source>
</evidence>
<organism evidence="2 3">
    <name type="scientific">Nelumbo nucifera</name>
    <name type="common">Sacred lotus</name>
    <dbReference type="NCBI Taxonomy" id="4432"/>
    <lineage>
        <taxon>Eukaryota</taxon>
        <taxon>Viridiplantae</taxon>
        <taxon>Streptophyta</taxon>
        <taxon>Embryophyta</taxon>
        <taxon>Tracheophyta</taxon>
        <taxon>Spermatophyta</taxon>
        <taxon>Magnoliopsida</taxon>
        <taxon>Proteales</taxon>
        <taxon>Nelumbonaceae</taxon>
        <taxon>Nelumbo</taxon>
    </lineage>
</organism>
<gene>
    <name evidence="2" type="ORF">HUJ06_011461</name>
</gene>
<feature type="region of interest" description="Disordered" evidence="1">
    <location>
        <begin position="1"/>
        <end position="27"/>
    </location>
</feature>
<keyword evidence="3" id="KW-1185">Reference proteome</keyword>